<keyword evidence="3" id="KW-1185">Reference proteome</keyword>
<feature type="domain" description="DUF6966" evidence="1">
    <location>
        <begin position="23"/>
        <end position="72"/>
    </location>
</feature>
<dbReference type="Pfam" id="PF22294">
    <property type="entry name" value="DUF6966"/>
    <property type="match status" value="1"/>
</dbReference>
<dbReference type="EMBL" id="RWBG01000001">
    <property type="protein sequence ID" value="RSK41336.1"/>
    <property type="molecule type" value="Genomic_DNA"/>
</dbReference>
<gene>
    <name evidence="2" type="ORF">EJA19_00240</name>
</gene>
<evidence type="ECO:0000313" key="2">
    <source>
        <dbReference type="EMBL" id="RSK41336.1"/>
    </source>
</evidence>
<dbReference type="InterPro" id="IPR054239">
    <property type="entry name" value="DUF6966"/>
</dbReference>
<dbReference type="Proteomes" id="UP000270620">
    <property type="component" value="Unassembled WGS sequence"/>
</dbReference>
<protein>
    <recommendedName>
        <fullName evidence="1">DUF6966 domain-containing protein</fullName>
    </recommendedName>
</protein>
<dbReference type="RefSeq" id="WP_125466333.1">
    <property type="nucleotide sequence ID" value="NZ_RWBG01000001.1"/>
</dbReference>
<evidence type="ECO:0000313" key="3">
    <source>
        <dbReference type="Proteomes" id="UP000270620"/>
    </source>
</evidence>
<sequence>MTELQDKLIEELQNLTDLLDKYDVKNWSLTFSKIQKMIDNGDKRGIDSLKNVRGGMGSFTDLVICQINGHRIMKNEEDYANTELIRLGNLVFNTADKLNREINKNSA</sequence>
<accession>A0A428K4H4</accession>
<dbReference type="AlphaFoldDB" id="A0A428K4H4"/>
<organism evidence="2 3">
    <name type="scientific">Mangrovimonas spongiae</name>
    <dbReference type="NCBI Taxonomy" id="2494697"/>
    <lineage>
        <taxon>Bacteria</taxon>
        <taxon>Pseudomonadati</taxon>
        <taxon>Bacteroidota</taxon>
        <taxon>Flavobacteriia</taxon>
        <taxon>Flavobacteriales</taxon>
        <taxon>Flavobacteriaceae</taxon>
        <taxon>Mangrovimonas</taxon>
    </lineage>
</organism>
<dbReference type="OrthoDB" id="1449298at2"/>
<proteinExistence type="predicted"/>
<name>A0A428K4H4_9FLAO</name>
<comment type="caution">
    <text evidence="2">The sequence shown here is derived from an EMBL/GenBank/DDBJ whole genome shotgun (WGS) entry which is preliminary data.</text>
</comment>
<reference evidence="2 3" key="1">
    <citation type="submission" date="2018-12" db="EMBL/GenBank/DDBJ databases">
        <title>Mangrovimonas spongiae sp. nov., a novel member of the genus Mangrovimonas isolated from marine sponge.</title>
        <authorList>
            <person name="Zhuang L."/>
            <person name="Luo L."/>
        </authorList>
    </citation>
    <scope>NUCLEOTIDE SEQUENCE [LARGE SCALE GENOMIC DNA]</scope>
    <source>
        <strain evidence="2 3">HN-E26</strain>
    </source>
</reference>
<evidence type="ECO:0000259" key="1">
    <source>
        <dbReference type="Pfam" id="PF22294"/>
    </source>
</evidence>